<keyword evidence="2" id="KW-1185">Reference proteome</keyword>
<reference evidence="1 2" key="1">
    <citation type="journal article" date="2022" name="DNA Res.">
        <title>Chromosomal-level genome assembly of the orchid tree Bauhinia variegata (Leguminosae; Cercidoideae) supports the allotetraploid origin hypothesis of Bauhinia.</title>
        <authorList>
            <person name="Zhong Y."/>
            <person name="Chen Y."/>
            <person name="Zheng D."/>
            <person name="Pang J."/>
            <person name="Liu Y."/>
            <person name="Luo S."/>
            <person name="Meng S."/>
            <person name="Qian L."/>
            <person name="Wei D."/>
            <person name="Dai S."/>
            <person name="Zhou R."/>
        </authorList>
    </citation>
    <scope>NUCLEOTIDE SEQUENCE [LARGE SCALE GENOMIC DNA]</scope>
    <source>
        <strain evidence="1">BV-YZ2020</strain>
    </source>
</reference>
<accession>A0ACB9PH62</accession>
<dbReference type="EMBL" id="CM039429">
    <property type="protein sequence ID" value="KAI4347329.1"/>
    <property type="molecule type" value="Genomic_DNA"/>
</dbReference>
<proteinExistence type="predicted"/>
<gene>
    <name evidence="1" type="ORF">L6164_008146</name>
</gene>
<comment type="caution">
    <text evidence="1">The sequence shown here is derived from an EMBL/GenBank/DDBJ whole genome shotgun (WGS) entry which is preliminary data.</text>
</comment>
<protein>
    <submittedName>
        <fullName evidence="1">Uncharacterized protein</fullName>
    </submittedName>
</protein>
<organism evidence="1 2">
    <name type="scientific">Bauhinia variegata</name>
    <name type="common">Purple orchid tree</name>
    <name type="synonym">Phanera variegata</name>
    <dbReference type="NCBI Taxonomy" id="167791"/>
    <lineage>
        <taxon>Eukaryota</taxon>
        <taxon>Viridiplantae</taxon>
        <taxon>Streptophyta</taxon>
        <taxon>Embryophyta</taxon>
        <taxon>Tracheophyta</taxon>
        <taxon>Spermatophyta</taxon>
        <taxon>Magnoliopsida</taxon>
        <taxon>eudicotyledons</taxon>
        <taxon>Gunneridae</taxon>
        <taxon>Pentapetalae</taxon>
        <taxon>rosids</taxon>
        <taxon>fabids</taxon>
        <taxon>Fabales</taxon>
        <taxon>Fabaceae</taxon>
        <taxon>Cercidoideae</taxon>
        <taxon>Cercideae</taxon>
        <taxon>Bauhiniinae</taxon>
        <taxon>Bauhinia</taxon>
    </lineage>
</organism>
<evidence type="ECO:0000313" key="1">
    <source>
        <dbReference type="EMBL" id="KAI4347329.1"/>
    </source>
</evidence>
<sequence>MYVGEYYRNLKEEIKGVYVFCNIASGNEFHKEASNDNCLRTAAAWVIVNLCFPTSQRFLDGRKGCGSWCFVQLT</sequence>
<evidence type="ECO:0000313" key="2">
    <source>
        <dbReference type="Proteomes" id="UP000828941"/>
    </source>
</evidence>
<name>A0ACB9PH62_BAUVA</name>
<dbReference type="Proteomes" id="UP000828941">
    <property type="component" value="Chromosome 4"/>
</dbReference>